<dbReference type="RefSeq" id="WP_092521663.1">
    <property type="nucleotide sequence ID" value="NZ_FNKO01000001.1"/>
</dbReference>
<dbReference type="SUPFAM" id="SSF53597">
    <property type="entry name" value="Dihydrofolate reductase-like"/>
    <property type="match status" value="1"/>
</dbReference>
<dbReference type="GO" id="GO:0008703">
    <property type="term" value="F:5-amino-6-(5-phosphoribosylamino)uracil reductase activity"/>
    <property type="evidence" value="ECO:0007669"/>
    <property type="project" value="InterPro"/>
</dbReference>
<keyword evidence="3" id="KW-1185">Reference proteome</keyword>
<dbReference type="OrthoDB" id="3471498at2"/>
<name>A0A1H0ZTJ3_9ACTN</name>
<protein>
    <submittedName>
        <fullName evidence="2">Dihydrofolate reductase</fullName>
    </submittedName>
</protein>
<proteinExistence type="predicted"/>
<feature type="domain" description="Bacterial bifunctional deaminase-reductase C-terminal" evidence="1">
    <location>
        <begin position="4"/>
        <end position="178"/>
    </location>
</feature>
<sequence>MGRLIFSAIGSLDGYLTDPEGHFDWAVPDEEVLADVNAEARGIGTYLYGRRTYEMMTGWETDPSTAAQSPESAEFAEIWRGAEKVVYSTTLSTPGTHRTRLERTFEATEVERIKRRSTADLYVGGPTLAAHAMRLGVVDRLHLVLCPILVGGGLAILPDDVRVDLRLDTQHRYGNDMISLRYDIVG</sequence>
<dbReference type="PANTHER" id="PTHR38011:SF11">
    <property type="entry name" value="2,5-DIAMINO-6-RIBOSYLAMINO-4(3H)-PYRIMIDINONE 5'-PHOSPHATE REDUCTASE"/>
    <property type="match status" value="1"/>
</dbReference>
<dbReference type="STRING" id="995062.SAMN04489718_1225"/>
<evidence type="ECO:0000259" key="1">
    <source>
        <dbReference type="Pfam" id="PF01872"/>
    </source>
</evidence>
<dbReference type="Gene3D" id="3.40.430.10">
    <property type="entry name" value="Dihydrofolate Reductase, subunit A"/>
    <property type="match status" value="1"/>
</dbReference>
<dbReference type="GO" id="GO:0009231">
    <property type="term" value="P:riboflavin biosynthetic process"/>
    <property type="evidence" value="ECO:0007669"/>
    <property type="project" value="InterPro"/>
</dbReference>
<evidence type="ECO:0000313" key="3">
    <source>
        <dbReference type="Proteomes" id="UP000199301"/>
    </source>
</evidence>
<dbReference type="PANTHER" id="PTHR38011">
    <property type="entry name" value="DIHYDROFOLATE REDUCTASE FAMILY PROTEIN (AFU_ORTHOLOGUE AFUA_8G06820)"/>
    <property type="match status" value="1"/>
</dbReference>
<dbReference type="Proteomes" id="UP000199301">
    <property type="component" value="Unassembled WGS sequence"/>
</dbReference>
<dbReference type="InterPro" id="IPR024072">
    <property type="entry name" value="DHFR-like_dom_sf"/>
</dbReference>
<organism evidence="2 3">
    <name type="scientific">Actinopolyspora saharensis</name>
    <dbReference type="NCBI Taxonomy" id="995062"/>
    <lineage>
        <taxon>Bacteria</taxon>
        <taxon>Bacillati</taxon>
        <taxon>Actinomycetota</taxon>
        <taxon>Actinomycetes</taxon>
        <taxon>Actinopolysporales</taxon>
        <taxon>Actinopolysporaceae</taxon>
        <taxon>Actinopolyspora</taxon>
    </lineage>
</organism>
<gene>
    <name evidence="2" type="ORF">SAMN04489718_1225</name>
</gene>
<dbReference type="InterPro" id="IPR002734">
    <property type="entry name" value="RibDG_C"/>
</dbReference>
<evidence type="ECO:0000313" key="2">
    <source>
        <dbReference type="EMBL" id="SDQ30581.1"/>
    </source>
</evidence>
<dbReference type="EMBL" id="FNKO01000001">
    <property type="protein sequence ID" value="SDQ30581.1"/>
    <property type="molecule type" value="Genomic_DNA"/>
</dbReference>
<dbReference type="AlphaFoldDB" id="A0A1H0ZTJ3"/>
<reference evidence="3" key="1">
    <citation type="submission" date="2016-10" db="EMBL/GenBank/DDBJ databases">
        <authorList>
            <person name="Varghese N."/>
            <person name="Submissions S."/>
        </authorList>
    </citation>
    <scope>NUCLEOTIDE SEQUENCE [LARGE SCALE GENOMIC DNA]</scope>
    <source>
        <strain evidence="3">DSM 45459</strain>
    </source>
</reference>
<dbReference type="InterPro" id="IPR050765">
    <property type="entry name" value="Riboflavin_Biosynth_HTPR"/>
</dbReference>
<dbReference type="Pfam" id="PF01872">
    <property type="entry name" value="RibD_C"/>
    <property type="match status" value="1"/>
</dbReference>
<accession>A0A1H0ZTJ3</accession>